<sequence>MPSGLHAATRPTGTTVSSHNVSSLLAELTRHNDCADALHALVLPADHLDTHRSPIDHARRHALFSMRPCFIDPMQ</sequence>
<dbReference type="EMBL" id="HE971709">
    <property type="protein sequence ID" value="CCK32861.1"/>
    <property type="molecule type" value="Genomic_DNA"/>
</dbReference>
<dbReference type="PATRIC" id="fig|1214101.3.peg.21"/>
<dbReference type="KEGG" id="sdv:BN159_8483"/>
<dbReference type="AlphaFoldDB" id="K4QSC3"/>
<dbReference type="OrthoDB" id="3874088at2"/>
<keyword evidence="3" id="KW-1185">Reference proteome</keyword>
<evidence type="ECO:0000313" key="3">
    <source>
        <dbReference type="Proteomes" id="UP000008043"/>
    </source>
</evidence>
<protein>
    <submittedName>
        <fullName evidence="1">Uncharacterized protein</fullName>
    </submittedName>
</protein>
<gene>
    <name evidence="1" type="ORF">BN159_0022</name>
    <name evidence="2" type="ORF">BN159_8483</name>
</gene>
<accession>K4QSC3</accession>
<reference evidence="1 3" key="1">
    <citation type="journal article" date="2012" name="J. Bacteriol.">
        <title>Genome sequence of the bacterium Streptomyces davawensis JCM 4913 and heterologous production of the unique antibiotic roseoflavin.</title>
        <authorList>
            <person name="Jankowitsch F."/>
            <person name="Schwarz J."/>
            <person name="Ruckert C."/>
            <person name="Gust B."/>
            <person name="Szczepanowski R."/>
            <person name="Blom J."/>
            <person name="Pelzer S."/>
            <person name="Kalinowski J."/>
            <person name="Mack M."/>
        </authorList>
    </citation>
    <scope>NUCLEOTIDE SEQUENCE [LARGE SCALE GENOMIC DNA]</scope>
    <source>
        <strain evidence="3">DSM 101723 / JCM 4913 / KCC S-0913 / 768</strain>
        <strain evidence="1">JCM 4913</strain>
    </source>
</reference>
<dbReference type="KEGG" id="sdv:BN159_0022"/>
<dbReference type="Proteomes" id="UP000008043">
    <property type="component" value="Chromosome"/>
</dbReference>
<name>K4QSC3_STRDJ</name>
<proteinExistence type="predicted"/>
<dbReference type="HOGENOM" id="CLU_2669367_0_0_11"/>
<organism evidence="1 3">
    <name type="scientific">Streptomyces davaonensis (strain DSM 101723 / JCM 4913 / KCC S-0913 / 768)</name>
    <dbReference type="NCBI Taxonomy" id="1214101"/>
    <lineage>
        <taxon>Bacteria</taxon>
        <taxon>Bacillati</taxon>
        <taxon>Actinomycetota</taxon>
        <taxon>Actinomycetes</taxon>
        <taxon>Kitasatosporales</taxon>
        <taxon>Streptomycetaceae</taxon>
        <taxon>Streptomyces</taxon>
    </lineage>
</organism>
<dbReference type="STRING" id="1214101.BN159_0022"/>
<dbReference type="EMBL" id="HE971709">
    <property type="protein sequence ID" value="CCK24401.1"/>
    <property type="molecule type" value="Genomic_DNA"/>
</dbReference>
<evidence type="ECO:0000313" key="2">
    <source>
        <dbReference type="EMBL" id="CCK32861.1"/>
    </source>
</evidence>
<dbReference type="RefSeq" id="WP_015654807.1">
    <property type="nucleotide sequence ID" value="NC_020504.1"/>
</dbReference>
<evidence type="ECO:0000313" key="1">
    <source>
        <dbReference type="EMBL" id="CCK24401.1"/>
    </source>
</evidence>